<dbReference type="Gene3D" id="3.40.50.720">
    <property type="entry name" value="NAD(P)-binding Rossmann-like Domain"/>
    <property type="match status" value="1"/>
</dbReference>
<proteinExistence type="inferred from homology"/>
<dbReference type="AlphaFoldDB" id="A0A3G6IX16"/>
<dbReference type="InterPro" id="IPR046825">
    <property type="entry name" value="PDH_C"/>
</dbReference>
<sequence length="347" mass="36920">MCHTCQVTSFRISRPICVLGLGLIGGSLLRALVDANVPTFGFNRSPSGARAAAKDGFDVSSDLQTTLTRAEKEGALIVLATPMTAVAPLLDAIAEHAPNCGFTDVVSVKGRVLDQVKERNMEERYVGGHPMAGTANSGWEASDATLFRGAPWVVTFDYAEEQQAPKSWIKLWTDVALMAQLVGAEVIPARAKVHDRAVARISHLPHILAETLAIVGDNGGALSLSLAAGSFRDGTRVAGSAPSLVRAMCETNSEALLTALDEAMVLLADARAHLAETNPNLEELIDAGYRSRIRYEARSGQPSADSVSPLQISSRPVFRLHPGAPGWLNQLKQAENIGARVEVLNIA</sequence>
<dbReference type="InterPro" id="IPR050812">
    <property type="entry name" value="Preph/Arog_dehydrog"/>
</dbReference>
<dbReference type="GO" id="GO:0004665">
    <property type="term" value="F:prephenate dehydrogenase (NADP+) activity"/>
    <property type="evidence" value="ECO:0007669"/>
    <property type="project" value="InterPro"/>
</dbReference>
<dbReference type="Pfam" id="PF20463">
    <property type="entry name" value="PDH_C"/>
    <property type="match status" value="1"/>
</dbReference>
<comment type="similarity">
    <text evidence="1">Belongs to the prephenate/arogenate dehydrogenase family.</text>
</comment>
<protein>
    <submittedName>
        <fullName evidence="4">Prephenate dehydrogenase</fullName>
    </submittedName>
</protein>
<dbReference type="GO" id="GO:0008977">
    <property type="term" value="F:prephenate dehydrogenase (NAD+) activity"/>
    <property type="evidence" value="ECO:0007669"/>
    <property type="project" value="InterPro"/>
</dbReference>
<dbReference type="Pfam" id="PF02153">
    <property type="entry name" value="PDH_N"/>
    <property type="match status" value="1"/>
</dbReference>
<dbReference type="InterPro" id="IPR036291">
    <property type="entry name" value="NAD(P)-bd_dom_sf"/>
</dbReference>
<dbReference type="PANTHER" id="PTHR21363:SF0">
    <property type="entry name" value="PREPHENATE DEHYDROGENASE [NADP(+)]"/>
    <property type="match status" value="1"/>
</dbReference>
<dbReference type="Gene3D" id="1.10.3660.10">
    <property type="entry name" value="6-phosphogluconate dehydrogenase C-terminal like domain"/>
    <property type="match status" value="1"/>
</dbReference>
<reference evidence="4 5" key="1">
    <citation type="submission" date="2018-11" db="EMBL/GenBank/DDBJ databases">
        <authorList>
            <person name="Kleinhagauer T."/>
            <person name="Glaeser S.P."/>
            <person name="Spergser J."/>
            <person name="Ruckert C."/>
            <person name="Kaempfer P."/>
            <person name="Busse H.-J."/>
        </authorList>
    </citation>
    <scope>NUCLEOTIDE SEQUENCE [LARGE SCALE GENOMIC DNA]</scope>
    <source>
        <strain evidence="4 5">812CH</strain>
    </source>
</reference>
<dbReference type="KEGG" id="cpso:CPPEL_10735"/>
<dbReference type="SUPFAM" id="SSF51735">
    <property type="entry name" value="NAD(P)-binding Rossmann-fold domains"/>
    <property type="match status" value="1"/>
</dbReference>
<accession>A0A3G6IX16</accession>
<dbReference type="NCBIfam" id="NF005108">
    <property type="entry name" value="PRK06545.1-6"/>
    <property type="match status" value="1"/>
</dbReference>
<evidence type="ECO:0000259" key="3">
    <source>
        <dbReference type="PROSITE" id="PS51176"/>
    </source>
</evidence>
<dbReference type="GO" id="GO:0006571">
    <property type="term" value="P:tyrosine biosynthetic process"/>
    <property type="evidence" value="ECO:0007669"/>
    <property type="project" value="InterPro"/>
</dbReference>
<dbReference type="EMBL" id="CP033898">
    <property type="protein sequence ID" value="AZA10242.1"/>
    <property type="molecule type" value="Genomic_DNA"/>
</dbReference>
<keyword evidence="2" id="KW-0560">Oxidoreductase</keyword>
<evidence type="ECO:0000313" key="5">
    <source>
        <dbReference type="Proteomes" id="UP000271426"/>
    </source>
</evidence>
<name>A0A3G6IX16_9CORY</name>
<dbReference type="PANTHER" id="PTHR21363">
    <property type="entry name" value="PREPHENATE DEHYDROGENASE"/>
    <property type="match status" value="1"/>
</dbReference>
<dbReference type="GO" id="GO:0070403">
    <property type="term" value="F:NAD+ binding"/>
    <property type="evidence" value="ECO:0007669"/>
    <property type="project" value="InterPro"/>
</dbReference>
<keyword evidence="5" id="KW-1185">Reference proteome</keyword>
<dbReference type="PROSITE" id="PS51176">
    <property type="entry name" value="PDH_ADH"/>
    <property type="match status" value="1"/>
</dbReference>
<evidence type="ECO:0000256" key="2">
    <source>
        <dbReference type="ARBA" id="ARBA00023002"/>
    </source>
</evidence>
<dbReference type="RefSeq" id="WP_425453797.1">
    <property type="nucleotide sequence ID" value="NZ_CP033898.1"/>
</dbReference>
<gene>
    <name evidence="4" type="ORF">CPPEL_10735</name>
</gene>
<dbReference type="SUPFAM" id="SSF48179">
    <property type="entry name" value="6-phosphogluconate dehydrogenase C-terminal domain-like"/>
    <property type="match status" value="1"/>
</dbReference>
<evidence type="ECO:0000313" key="4">
    <source>
        <dbReference type="EMBL" id="AZA10242.1"/>
    </source>
</evidence>
<dbReference type="InterPro" id="IPR003099">
    <property type="entry name" value="Prephen_DH"/>
</dbReference>
<dbReference type="InterPro" id="IPR046826">
    <property type="entry name" value="PDH_N"/>
</dbReference>
<evidence type="ECO:0000256" key="1">
    <source>
        <dbReference type="ARBA" id="ARBA00007964"/>
    </source>
</evidence>
<dbReference type="Proteomes" id="UP000271426">
    <property type="component" value="Chromosome"/>
</dbReference>
<dbReference type="InterPro" id="IPR008927">
    <property type="entry name" value="6-PGluconate_DH-like_C_sf"/>
</dbReference>
<organism evidence="4 5">
    <name type="scientific">Corynebacterium pseudopelargi</name>
    <dbReference type="NCBI Taxonomy" id="2080757"/>
    <lineage>
        <taxon>Bacteria</taxon>
        <taxon>Bacillati</taxon>
        <taxon>Actinomycetota</taxon>
        <taxon>Actinomycetes</taxon>
        <taxon>Mycobacteriales</taxon>
        <taxon>Corynebacteriaceae</taxon>
        <taxon>Corynebacterium</taxon>
    </lineage>
</organism>
<feature type="domain" description="Prephenate/arogenate dehydrogenase" evidence="3">
    <location>
        <begin position="14"/>
        <end position="315"/>
    </location>
</feature>